<dbReference type="EC" id="2.3.1.199" evidence="11"/>
<keyword evidence="10 11" id="KW-0275">Fatty acid biosynthesis</keyword>
<feature type="transmembrane region" description="Helical" evidence="11">
    <location>
        <begin position="26"/>
        <end position="46"/>
    </location>
</feature>
<dbReference type="InterPro" id="IPR030457">
    <property type="entry name" value="ELO_CS"/>
</dbReference>
<keyword evidence="7 11" id="KW-1133">Transmembrane helix</keyword>
<keyword evidence="3 11" id="KW-0444">Lipid biosynthesis</keyword>
<evidence type="ECO:0000256" key="10">
    <source>
        <dbReference type="ARBA" id="ARBA00023160"/>
    </source>
</evidence>
<evidence type="ECO:0000256" key="2">
    <source>
        <dbReference type="ARBA" id="ARBA00005194"/>
    </source>
</evidence>
<organism evidence="12 13">
    <name type="scientific">Globodera pallida</name>
    <name type="common">Potato cyst nematode worm</name>
    <name type="synonym">Heterodera pallida</name>
    <dbReference type="NCBI Taxonomy" id="36090"/>
    <lineage>
        <taxon>Eukaryota</taxon>
        <taxon>Metazoa</taxon>
        <taxon>Ecdysozoa</taxon>
        <taxon>Nematoda</taxon>
        <taxon>Chromadorea</taxon>
        <taxon>Rhabditida</taxon>
        <taxon>Tylenchina</taxon>
        <taxon>Tylenchomorpha</taxon>
        <taxon>Tylenchoidea</taxon>
        <taxon>Heteroderidae</taxon>
        <taxon>Heteroderinae</taxon>
        <taxon>Globodera</taxon>
    </lineage>
</organism>
<evidence type="ECO:0000256" key="8">
    <source>
        <dbReference type="ARBA" id="ARBA00023098"/>
    </source>
</evidence>
<dbReference type="GO" id="GO:0019367">
    <property type="term" value="P:fatty acid elongation, saturated fatty acid"/>
    <property type="evidence" value="ECO:0007669"/>
    <property type="project" value="TreeGrafter"/>
</dbReference>
<evidence type="ECO:0000256" key="5">
    <source>
        <dbReference type="ARBA" id="ARBA00022692"/>
    </source>
</evidence>
<dbReference type="GO" id="GO:0034626">
    <property type="term" value="P:fatty acid elongation, polyunsaturated fatty acid"/>
    <property type="evidence" value="ECO:0007669"/>
    <property type="project" value="TreeGrafter"/>
</dbReference>
<comment type="catalytic activity">
    <reaction evidence="11">
        <text>a very-long-chain acyl-CoA + malonyl-CoA + H(+) = a very-long-chain 3-oxoacyl-CoA + CO2 + CoA</text>
        <dbReference type="Rhea" id="RHEA:32727"/>
        <dbReference type="ChEBI" id="CHEBI:15378"/>
        <dbReference type="ChEBI" id="CHEBI:16526"/>
        <dbReference type="ChEBI" id="CHEBI:57287"/>
        <dbReference type="ChEBI" id="CHEBI:57384"/>
        <dbReference type="ChEBI" id="CHEBI:90725"/>
        <dbReference type="ChEBI" id="CHEBI:90736"/>
        <dbReference type="EC" id="2.3.1.199"/>
    </reaction>
</comment>
<accession>A0A183C658</accession>
<feature type="transmembrane region" description="Helical" evidence="11">
    <location>
        <begin position="112"/>
        <end position="132"/>
    </location>
</feature>
<evidence type="ECO:0000313" key="13">
    <source>
        <dbReference type="WBParaSite" id="GPLIN_000835300"/>
    </source>
</evidence>
<comment type="pathway">
    <text evidence="2">Lipid metabolism; fatty acid biosynthesis.</text>
</comment>
<dbReference type="GO" id="GO:0034625">
    <property type="term" value="P:fatty acid elongation, monounsaturated fatty acid"/>
    <property type="evidence" value="ECO:0007669"/>
    <property type="project" value="TreeGrafter"/>
</dbReference>
<name>A0A183C658_GLOPA</name>
<sequence>MPGFHCLCAGGVRHAVLMRNRPPFSLFIPLNAWNLFLTLFSIIGSVKLTPEFVSTLWNHGLQSSYCHVHEYTAGTSGFWISDHLTMIWKEIREQQSLIIDVLRKRPLLFLHWYHHIVTMLYAFYSYPIMPAFNRWGIYLNFITHSYMYSVRVD</sequence>
<protein>
    <recommendedName>
        <fullName evidence="11">Elongation of very long chain fatty acids protein</fullName>
        <ecNumber evidence="11">2.3.1.199</ecNumber>
    </recommendedName>
    <alternativeName>
        <fullName evidence="11">Very-long-chain 3-oxoacyl-CoA synthase</fullName>
    </alternativeName>
</protein>
<evidence type="ECO:0000256" key="6">
    <source>
        <dbReference type="ARBA" id="ARBA00022832"/>
    </source>
</evidence>
<dbReference type="GO" id="GO:0005789">
    <property type="term" value="C:endoplasmic reticulum membrane"/>
    <property type="evidence" value="ECO:0007669"/>
    <property type="project" value="TreeGrafter"/>
</dbReference>
<evidence type="ECO:0000256" key="3">
    <source>
        <dbReference type="ARBA" id="ARBA00022516"/>
    </source>
</evidence>
<keyword evidence="8 11" id="KW-0443">Lipid metabolism</keyword>
<dbReference type="UniPathway" id="UPA00094"/>
<evidence type="ECO:0000256" key="11">
    <source>
        <dbReference type="RuleBase" id="RU361115"/>
    </source>
</evidence>
<evidence type="ECO:0000256" key="4">
    <source>
        <dbReference type="ARBA" id="ARBA00022679"/>
    </source>
</evidence>
<comment type="similarity">
    <text evidence="11">Belongs to the ELO family.</text>
</comment>
<keyword evidence="12" id="KW-1185">Reference proteome</keyword>
<proteinExistence type="inferred from homology"/>
<reference evidence="13" key="3">
    <citation type="submission" date="2016-06" db="UniProtKB">
        <authorList>
            <consortium name="WormBaseParasite"/>
        </authorList>
    </citation>
    <scope>IDENTIFICATION</scope>
</reference>
<dbReference type="GO" id="GO:0042761">
    <property type="term" value="P:very long-chain fatty acid biosynthetic process"/>
    <property type="evidence" value="ECO:0007669"/>
    <property type="project" value="TreeGrafter"/>
</dbReference>
<dbReference type="Proteomes" id="UP000050741">
    <property type="component" value="Unassembled WGS sequence"/>
</dbReference>
<dbReference type="InterPro" id="IPR002076">
    <property type="entry name" value="ELO_fam"/>
</dbReference>
<evidence type="ECO:0000313" key="12">
    <source>
        <dbReference type="Proteomes" id="UP000050741"/>
    </source>
</evidence>
<comment type="caution">
    <text evidence="11">Lacks conserved residue(s) required for the propagation of feature annotation.</text>
</comment>
<dbReference type="GO" id="GO:0009922">
    <property type="term" value="F:fatty acid elongase activity"/>
    <property type="evidence" value="ECO:0007669"/>
    <property type="project" value="UniProtKB-EC"/>
</dbReference>
<dbReference type="GO" id="GO:0030148">
    <property type="term" value="P:sphingolipid biosynthetic process"/>
    <property type="evidence" value="ECO:0007669"/>
    <property type="project" value="TreeGrafter"/>
</dbReference>
<dbReference type="PANTHER" id="PTHR11157">
    <property type="entry name" value="FATTY ACID ACYL TRANSFERASE-RELATED"/>
    <property type="match status" value="1"/>
</dbReference>
<evidence type="ECO:0000256" key="7">
    <source>
        <dbReference type="ARBA" id="ARBA00022989"/>
    </source>
</evidence>
<dbReference type="PROSITE" id="PS01188">
    <property type="entry name" value="ELO"/>
    <property type="match status" value="1"/>
</dbReference>
<dbReference type="WBParaSite" id="GPLIN_000835300">
    <property type="protein sequence ID" value="GPLIN_000835300"/>
    <property type="gene ID" value="GPLIN_000835300"/>
</dbReference>
<comment type="subcellular location">
    <subcellularLocation>
        <location evidence="1">Membrane</location>
        <topology evidence="1">Multi-pass membrane protein</topology>
    </subcellularLocation>
</comment>
<dbReference type="AlphaFoldDB" id="A0A183C658"/>
<dbReference type="PANTHER" id="PTHR11157:SF26">
    <property type="entry name" value="ELONGATION OF LONG CHAIN FATTY ACIDS PROTEIN 1"/>
    <property type="match status" value="1"/>
</dbReference>
<reference evidence="12" key="1">
    <citation type="submission" date="2013-12" db="EMBL/GenBank/DDBJ databases">
        <authorList>
            <person name="Aslett M."/>
        </authorList>
    </citation>
    <scope>NUCLEOTIDE SEQUENCE [LARGE SCALE GENOMIC DNA]</scope>
    <source>
        <strain evidence="12">Lindley</strain>
    </source>
</reference>
<evidence type="ECO:0000256" key="1">
    <source>
        <dbReference type="ARBA" id="ARBA00004141"/>
    </source>
</evidence>
<keyword evidence="4 11" id="KW-0808">Transferase</keyword>
<keyword evidence="5 11" id="KW-0812">Transmembrane</keyword>
<reference evidence="12" key="2">
    <citation type="submission" date="2014-05" db="EMBL/GenBank/DDBJ databases">
        <title>The genome and life-stage specific transcriptomes of Globodera pallida elucidate key aspects of plant parasitism by a cyst nematode.</title>
        <authorList>
            <person name="Cotton J.A."/>
            <person name="Lilley C.J."/>
            <person name="Jones L.M."/>
            <person name="Kikuchi T."/>
            <person name="Reid A.J."/>
            <person name="Thorpe P."/>
            <person name="Tsai I.J."/>
            <person name="Beasley H."/>
            <person name="Blok V."/>
            <person name="Cock P.J.A."/>
            <person name="Van den Akker S.E."/>
            <person name="Holroyd N."/>
            <person name="Hunt M."/>
            <person name="Mantelin S."/>
            <person name="Naghra H."/>
            <person name="Pain A."/>
            <person name="Palomares-Rius J.E."/>
            <person name="Zarowiecki M."/>
            <person name="Berriman M."/>
            <person name="Jones J.T."/>
            <person name="Urwin P.E."/>
        </authorList>
    </citation>
    <scope>NUCLEOTIDE SEQUENCE [LARGE SCALE GENOMIC DNA]</scope>
    <source>
        <strain evidence="12">Lindley</strain>
    </source>
</reference>
<keyword evidence="9 11" id="KW-0472">Membrane</keyword>
<dbReference type="Pfam" id="PF01151">
    <property type="entry name" value="ELO"/>
    <property type="match status" value="1"/>
</dbReference>
<keyword evidence="6 11" id="KW-0276">Fatty acid metabolism</keyword>
<evidence type="ECO:0000256" key="9">
    <source>
        <dbReference type="ARBA" id="ARBA00023136"/>
    </source>
</evidence>